<proteinExistence type="predicted"/>
<feature type="compositionally biased region" description="Polar residues" evidence="1">
    <location>
        <begin position="27"/>
        <end position="40"/>
    </location>
</feature>
<name>A0A1E4SIK2_9ASCO</name>
<dbReference type="Proteomes" id="UP000094285">
    <property type="component" value="Unassembled WGS sequence"/>
</dbReference>
<dbReference type="EMBL" id="KV453912">
    <property type="protein sequence ID" value="ODV79329.1"/>
    <property type="molecule type" value="Genomic_DNA"/>
</dbReference>
<feature type="region of interest" description="Disordered" evidence="1">
    <location>
        <begin position="25"/>
        <end position="64"/>
    </location>
</feature>
<dbReference type="RefSeq" id="XP_020064451.1">
    <property type="nucleotide sequence ID" value="XM_020210055.1"/>
</dbReference>
<keyword evidence="3" id="KW-1185">Reference proteome</keyword>
<evidence type="ECO:0000313" key="3">
    <source>
        <dbReference type="Proteomes" id="UP000094285"/>
    </source>
</evidence>
<dbReference type="AlphaFoldDB" id="A0A1E4SIK2"/>
<evidence type="ECO:0000313" key="2">
    <source>
        <dbReference type="EMBL" id="ODV79329.1"/>
    </source>
</evidence>
<dbReference type="STRING" id="984487.A0A1E4SIK2"/>
<dbReference type="GeneID" id="30984191"/>
<protein>
    <submittedName>
        <fullName evidence="2">Protein RMD9, mitochondrial</fullName>
    </submittedName>
</protein>
<sequence>MFRLISSSQGLRPAILKVRANKPIALNTPSPITPPTSQFYPASFSRSNSSNSTNNAHLTKPSSQAKIDSFIKNARKDPLLKEVVQDGDNTKIIHFRELVTLATQQGRDKSPQSQKGFYATVLNLFELFDDEFMRKKLGKNDLSNYSRLLNMSVYHNRTSRLSNDRNRDKDQRFNSNYVDEMAMKSAVLHLSELIVGGEIKEALTTHALQMLFYAMAQYQFYPEMINLWENGVNDDVVGGLYLNQDILSVILPVAYNNGRFSYEEVLQVFELNTNPDKPVHHTLLTSIGKISISAEDYSRGLDALEDLLKAYESSRYDQQKVLKSLSDLHLSFIGQCKDIKISKHFFDKVIQFELPYDIRLKVPHVVSLLENCFNAQEPIENIMYFWISTIKHYSTEKQSYSLNSRYSNLNNSFFQIFFKLYPELTNESLAKLREIIAVYSESKPVDETFLNTIINNYNWADKAVFEQLIDNYGVYSVTRSPISYRIGLKKVGQLKDYTTQEILDKWNQSLALLDSQNYTYIPVADWAALRDATILSEYSHERKNLYLQILSLYKNYMQDRKSALRFLGNWTHKPEHYKDIARITLEDSPEFASDVDVVVPRFVRLKENVNYREITQEITHNRK</sequence>
<dbReference type="OrthoDB" id="4081443at2759"/>
<organism evidence="2 3">
    <name type="scientific">Suhomyces tanzawaensis NRRL Y-17324</name>
    <dbReference type="NCBI Taxonomy" id="984487"/>
    <lineage>
        <taxon>Eukaryota</taxon>
        <taxon>Fungi</taxon>
        <taxon>Dikarya</taxon>
        <taxon>Ascomycota</taxon>
        <taxon>Saccharomycotina</taxon>
        <taxon>Pichiomycetes</taxon>
        <taxon>Debaryomycetaceae</taxon>
        <taxon>Suhomyces</taxon>
    </lineage>
</organism>
<reference evidence="3" key="1">
    <citation type="submission" date="2016-05" db="EMBL/GenBank/DDBJ databases">
        <title>Comparative genomics of biotechnologically important yeasts.</title>
        <authorList>
            <consortium name="DOE Joint Genome Institute"/>
            <person name="Riley R."/>
            <person name="Haridas S."/>
            <person name="Wolfe K.H."/>
            <person name="Lopes M.R."/>
            <person name="Hittinger C.T."/>
            <person name="Goker M."/>
            <person name="Salamov A."/>
            <person name="Wisecaver J."/>
            <person name="Long T.M."/>
            <person name="Aerts A.L."/>
            <person name="Barry K."/>
            <person name="Choi C."/>
            <person name="Clum A."/>
            <person name="Coughlan A.Y."/>
            <person name="Deshpande S."/>
            <person name="Douglass A.P."/>
            <person name="Hanson S.J."/>
            <person name="Klenk H.-P."/>
            <person name="Labutti K."/>
            <person name="Lapidus A."/>
            <person name="Lindquist E."/>
            <person name="Lipzen A."/>
            <person name="Meier-Kolthoff J.P."/>
            <person name="Ohm R.A."/>
            <person name="Otillar R.P."/>
            <person name="Pangilinan J."/>
            <person name="Peng Y."/>
            <person name="Rokas A."/>
            <person name="Rosa C.A."/>
            <person name="Scheuner C."/>
            <person name="Sibirny A.A."/>
            <person name="Slot J.C."/>
            <person name="Stielow J.B."/>
            <person name="Sun H."/>
            <person name="Kurtzman C.P."/>
            <person name="Blackwell M."/>
            <person name="Grigoriev I.V."/>
            <person name="Jeffries T.W."/>
        </authorList>
    </citation>
    <scope>NUCLEOTIDE SEQUENCE [LARGE SCALE GENOMIC DNA]</scope>
    <source>
        <strain evidence="3">NRRL Y-17324</strain>
    </source>
</reference>
<accession>A0A1E4SIK2</accession>
<evidence type="ECO:0000256" key="1">
    <source>
        <dbReference type="SAM" id="MobiDB-lite"/>
    </source>
</evidence>
<feature type="compositionally biased region" description="Low complexity" evidence="1">
    <location>
        <begin position="43"/>
        <end position="55"/>
    </location>
</feature>
<gene>
    <name evidence="2" type="ORF">CANTADRAFT_52254</name>
</gene>